<sequence length="45" mass="5201">MTGCCRSHSGTQWWMWEGVCAACHHHIHTCRRLCSSSHVCQFTTH</sequence>
<evidence type="ECO:0000313" key="2">
    <source>
        <dbReference type="Proteomes" id="UP000244336"/>
    </source>
</evidence>
<evidence type="ECO:0000313" key="1">
    <source>
        <dbReference type="EMBL" id="PUZ72205.1"/>
    </source>
</evidence>
<name>A0A2T7EWJ6_9POAL</name>
<organism evidence="1 2">
    <name type="scientific">Panicum hallii var. hallii</name>
    <dbReference type="NCBI Taxonomy" id="1504633"/>
    <lineage>
        <taxon>Eukaryota</taxon>
        <taxon>Viridiplantae</taxon>
        <taxon>Streptophyta</taxon>
        <taxon>Embryophyta</taxon>
        <taxon>Tracheophyta</taxon>
        <taxon>Spermatophyta</taxon>
        <taxon>Magnoliopsida</taxon>
        <taxon>Liliopsida</taxon>
        <taxon>Poales</taxon>
        <taxon>Poaceae</taxon>
        <taxon>PACMAD clade</taxon>
        <taxon>Panicoideae</taxon>
        <taxon>Panicodae</taxon>
        <taxon>Paniceae</taxon>
        <taxon>Panicinae</taxon>
        <taxon>Panicum</taxon>
        <taxon>Panicum sect. Panicum</taxon>
    </lineage>
</organism>
<dbReference type="Gramene" id="PUZ72205">
    <property type="protein sequence ID" value="PUZ72205"/>
    <property type="gene ID" value="GQ55_2G374800"/>
</dbReference>
<dbReference type="EMBL" id="CM009750">
    <property type="protein sequence ID" value="PUZ72205.1"/>
    <property type="molecule type" value="Genomic_DNA"/>
</dbReference>
<keyword evidence="2" id="KW-1185">Reference proteome</keyword>
<dbReference type="AlphaFoldDB" id="A0A2T7EWJ6"/>
<protein>
    <submittedName>
        <fullName evidence="1">Uncharacterized protein</fullName>
    </submittedName>
</protein>
<gene>
    <name evidence="1" type="ORF">GQ55_2G374800</name>
</gene>
<reference evidence="1 2" key="1">
    <citation type="submission" date="2018-04" db="EMBL/GenBank/DDBJ databases">
        <title>WGS assembly of Panicum hallii var. hallii HAL2.</title>
        <authorList>
            <person name="Lovell J."/>
            <person name="Jenkins J."/>
            <person name="Lowry D."/>
            <person name="Mamidi S."/>
            <person name="Sreedasyam A."/>
            <person name="Weng X."/>
            <person name="Barry K."/>
            <person name="Bonette J."/>
            <person name="Campitelli B."/>
            <person name="Daum C."/>
            <person name="Gordon S."/>
            <person name="Gould B."/>
            <person name="Lipzen A."/>
            <person name="MacQueen A."/>
            <person name="Palacio-Mejia J."/>
            <person name="Plott C."/>
            <person name="Shakirov E."/>
            <person name="Shu S."/>
            <person name="Yoshinaga Y."/>
            <person name="Zane M."/>
            <person name="Rokhsar D."/>
            <person name="Grimwood J."/>
            <person name="Schmutz J."/>
            <person name="Juenger T."/>
        </authorList>
    </citation>
    <scope>NUCLEOTIDE SEQUENCE [LARGE SCALE GENOMIC DNA]</scope>
    <source>
        <strain evidence="2">cv. HAL2</strain>
    </source>
</reference>
<proteinExistence type="predicted"/>
<dbReference type="Proteomes" id="UP000244336">
    <property type="component" value="Chromosome 2"/>
</dbReference>
<accession>A0A2T7EWJ6</accession>